<dbReference type="SUPFAM" id="SSF56784">
    <property type="entry name" value="HAD-like"/>
    <property type="match status" value="1"/>
</dbReference>
<dbReference type="SFLD" id="SFLDS00003">
    <property type="entry name" value="Haloacid_Dehalogenase"/>
    <property type="match status" value="1"/>
</dbReference>
<dbReference type="RefSeq" id="WP_317227146.1">
    <property type="nucleotide sequence ID" value="NZ_JAWJEJ010000001.1"/>
</dbReference>
<dbReference type="Proteomes" id="UP001273531">
    <property type="component" value="Unassembled WGS sequence"/>
</dbReference>
<dbReference type="Gene3D" id="3.40.50.1000">
    <property type="entry name" value="HAD superfamily/HAD-like"/>
    <property type="match status" value="1"/>
</dbReference>
<evidence type="ECO:0000313" key="2">
    <source>
        <dbReference type="Proteomes" id="UP001273531"/>
    </source>
</evidence>
<dbReference type="InterPro" id="IPR006439">
    <property type="entry name" value="HAD-SF_hydro_IA"/>
</dbReference>
<dbReference type="Pfam" id="PF00702">
    <property type="entry name" value="Hydrolase"/>
    <property type="match status" value="1"/>
</dbReference>
<dbReference type="InterPro" id="IPR023214">
    <property type="entry name" value="HAD_sf"/>
</dbReference>
<dbReference type="InterPro" id="IPR036412">
    <property type="entry name" value="HAD-like_sf"/>
</dbReference>
<comment type="caution">
    <text evidence="1">The sequence shown here is derived from an EMBL/GenBank/DDBJ whole genome shotgun (WGS) entry which is preliminary data.</text>
</comment>
<protein>
    <submittedName>
        <fullName evidence="1">HAD family phosphatase</fullName>
    </submittedName>
</protein>
<dbReference type="EMBL" id="JAWJEJ010000001">
    <property type="protein sequence ID" value="MDV3458030.1"/>
    <property type="molecule type" value="Genomic_DNA"/>
</dbReference>
<gene>
    <name evidence="1" type="ORF">RZN05_13625</name>
</gene>
<name>A0ABU3Y9A9_9SPHN</name>
<accession>A0ABU3Y9A9</accession>
<organism evidence="1 2">
    <name type="scientific">Sphingomonas agrestis</name>
    <dbReference type="NCBI Taxonomy" id="3080540"/>
    <lineage>
        <taxon>Bacteria</taxon>
        <taxon>Pseudomonadati</taxon>
        <taxon>Pseudomonadota</taxon>
        <taxon>Alphaproteobacteria</taxon>
        <taxon>Sphingomonadales</taxon>
        <taxon>Sphingomonadaceae</taxon>
        <taxon>Sphingomonas</taxon>
    </lineage>
</organism>
<dbReference type="CDD" id="cd02603">
    <property type="entry name" value="HAD_sEH-N_like"/>
    <property type="match status" value="1"/>
</dbReference>
<evidence type="ECO:0000313" key="1">
    <source>
        <dbReference type="EMBL" id="MDV3458030.1"/>
    </source>
</evidence>
<sequence length="206" mass="23005">MGTPSAVIFDVGRVLFEWDPRYLYERLIEDDQALEAFLANVVTKEWHFQHDAGRPFAETSAELRAQYPEHAELIAAWGPRFNDTVPHPIPGMLEIVRELDAAGVPLFAITNFSGEFWPAWSQQHVEIFDRFRDVVVSGDEKLVKPDPAIYALALDRFGLEGPDAVFVDDSPANVAGAKDAGIHAVLFTSAEDFRAELVRLGLLRAE</sequence>
<reference evidence="1 2" key="1">
    <citation type="submission" date="2023-10" db="EMBL/GenBank/DDBJ databases">
        <title>Sphingomonas sp. HF-S4 16S ribosomal RNA gene Genome sequencing and assembly.</title>
        <authorList>
            <person name="Lee H."/>
        </authorList>
    </citation>
    <scope>NUCLEOTIDE SEQUENCE [LARGE SCALE GENOMIC DNA]</scope>
    <source>
        <strain evidence="1 2">HF-S4</strain>
    </source>
</reference>
<keyword evidence="2" id="KW-1185">Reference proteome</keyword>
<dbReference type="SFLD" id="SFLDG01129">
    <property type="entry name" value="C1.5:_HAD__Beta-PGM__Phosphata"/>
    <property type="match status" value="1"/>
</dbReference>
<dbReference type="PANTHER" id="PTHR43611:SF3">
    <property type="entry name" value="FLAVIN MONONUCLEOTIDE HYDROLASE 1, CHLOROPLATIC"/>
    <property type="match status" value="1"/>
</dbReference>
<dbReference type="PANTHER" id="PTHR43611">
    <property type="entry name" value="ALPHA-D-GLUCOSE 1-PHOSPHATE PHOSPHATASE"/>
    <property type="match status" value="1"/>
</dbReference>
<proteinExistence type="predicted"/>
<dbReference type="NCBIfam" id="TIGR01509">
    <property type="entry name" value="HAD-SF-IA-v3"/>
    <property type="match status" value="1"/>
</dbReference>